<dbReference type="Pfam" id="PF00172">
    <property type="entry name" value="Zn_clus"/>
    <property type="match status" value="1"/>
</dbReference>
<dbReference type="EMBL" id="JAGTJS010000044">
    <property type="protein sequence ID" value="KAH7228407.1"/>
    <property type="molecule type" value="Genomic_DNA"/>
</dbReference>
<dbReference type="Gene3D" id="4.10.240.10">
    <property type="entry name" value="Zn(2)-C6 fungal-type DNA-binding domain"/>
    <property type="match status" value="1"/>
</dbReference>
<dbReference type="PROSITE" id="PS50048">
    <property type="entry name" value="ZN2_CY6_FUNGAL_2"/>
    <property type="match status" value="1"/>
</dbReference>
<comment type="caution">
    <text evidence="5">The sequence shown here is derived from an EMBL/GenBank/DDBJ whole genome shotgun (WGS) entry which is preliminary data.</text>
</comment>
<keyword evidence="6" id="KW-1185">Reference proteome</keyword>
<evidence type="ECO:0000259" key="4">
    <source>
        <dbReference type="PROSITE" id="PS50048"/>
    </source>
</evidence>
<reference evidence="5" key="1">
    <citation type="journal article" date="2021" name="Nat. Commun.">
        <title>Genetic determinants of endophytism in the Arabidopsis root mycobiome.</title>
        <authorList>
            <person name="Mesny F."/>
            <person name="Miyauchi S."/>
            <person name="Thiergart T."/>
            <person name="Pickel B."/>
            <person name="Atanasova L."/>
            <person name="Karlsson M."/>
            <person name="Huettel B."/>
            <person name="Barry K.W."/>
            <person name="Haridas S."/>
            <person name="Chen C."/>
            <person name="Bauer D."/>
            <person name="Andreopoulos W."/>
            <person name="Pangilinan J."/>
            <person name="LaButti K."/>
            <person name="Riley R."/>
            <person name="Lipzen A."/>
            <person name="Clum A."/>
            <person name="Drula E."/>
            <person name="Henrissat B."/>
            <person name="Kohler A."/>
            <person name="Grigoriev I.V."/>
            <person name="Martin F.M."/>
            <person name="Hacquard S."/>
        </authorList>
    </citation>
    <scope>NUCLEOTIDE SEQUENCE</scope>
    <source>
        <strain evidence="5">FSSC 5 MPI-SDFR-AT-0091</strain>
    </source>
</reference>
<dbReference type="SMART" id="SM00066">
    <property type="entry name" value="GAL4"/>
    <property type="match status" value="1"/>
</dbReference>
<dbReference type="AlphaFoldDB" id="A0A9P9G062"/>
<name>A0A9P9G062_FUSSL</name>
<dbReference type="PANTHER" id="PTHR37534:SF46">
    <property type="entry name" value="ZN(II)2CYS6 TRANSCRIPTION FACTOR (EUROFUNG)"/>
    <property type="match status" value="1"/>
</dbReference>
<protein>
    <submittedName>
        <fullName evidence="5">Fungal-specific transcription factor domain-containing protein</fullName>
    </submittedName>
</protein>
<dbReference type="CDD" id="cd00067">
    <property type="entry name" value="GAL4"/>
    <property type="match status" value="1"/>
</dbReference>
<dbReference type="GO" id="GO:0005634">
    <property type="term" value="C:nucleus"/>
    <property type="evidence" value="ECO:0007669"/>
    <property type="project" value="UniProtKB-SubCell"/>
</dbReference>
<dbReference type="InterPro" id="IPR021858">
    <property type="entry name" value="Fun_TF"/>
</dbReference>
<dbReference type="GO" id="GO:0008270">
    <property type="term" value="F:zinc ion binding"/>
    <property type="evidence" value="ECO:0007669"/>
    <property type="project" value="InterPro"/>
</dbReference>
<evidence type="ECO:0000256" key="3">
    <source>
        <dbReference type="SAM" id="MobiDB-lite"/>
    </source>
</evidence>
<dbReference type="GO" id="GO:0000981">
    <property type="term" value="F:DNA-binding transcription factor activity, RNA polymerase II-specific"/>
    <property type="evidence" value="ECO:0007669"/>
    <property type="project" value="InterPro"/>
</dbReference>
<dbReference type="Pfam" id="PF11951">
    <property type="entry name" value="Fungal_trans_2"/>
    <property type="match status" value="1"/>
</dbReference>
<feature type="compositionally biased region" description="Polar residues" evidence="3">
    <location>
        <begin position="200"/>
        <end position="210"/>
    </location>
</feature>
<feature type="domain" description="Zn(2)-C6 fungal-type" evidence="4">
    <location>
        <begin position="60"/>
        <end position="89"/>
    </location>
</feature>
<keyword evidence="2" id="KW-0539">Nucleus</keyword>
<gene>
    <name evidence="5" type="ORF">B0J15DRAFT_456664</name>
</gene>
<dbReference type="OrthoDB" id="3477330at2759"/>
<evidence type="ECO:0000256" key="1">
    <source>
        <dbReference type="ARBA" id="ARBA00004123"/>
    </source>
</evidence>
<dbReference type="PANTHER" id="PTHR37534">
    <property type="entry name" value="TRANSCRIPTIONAL ACTIVATOR PROTEIN UGA3"/>
    <property type="match status" value="1"/>
</dbReference>
<organism evidence="5 6">
    <name type="scientific">Fusarium solani</name>
    <name type="common">Filamentous fungus</name>
    <dbReference type="NCBI Taxonomy" id="169388"/>
    <lineage>
        <taxon>Eukaryota</taxon>
        <taxon>Fungi</taxon>
        <taxon>Dikarya</taxon>
        <taxon>Ascomycota</taxon>
        <taxon>Pezizomycotina</taxon>
        <taxon>Sordariomycetes</taxon>
        <taxon>Hypocreomycetidae</taxon>
        <taxon>Hypocreales</taxon>
        <taxon>Nectriaceae</taxon>
        <taxon>Fusarium</taxon>
        <taxon>Fusarium solani species complex</taxon>
    </lineage>
</organism>
<accession>A0A9P9G062</accession>
<dbReference type="SUPFAM" id="SSF57701">
    <property type="entry name" value="Zn2/Cys6 DNA-binding domain"/>
    <property type="match status" value="1"/>
</dbReference>
<comment type="subcellular location">
    <subcellularLocation>
        <location evidence="1">Nucleus</location>
    </subcellularLocation>
</comment>
<dbReference type="InterPro" id="IPR036864">
    <property type="entry name" value="Zn2-C6_fun-type_DNA-bd_sf"/>
</dbReference>
<feature type="region of interest" description="Disordered" evidence="3">
    <location>
        <begin position="1"/>
        <end position="25"/>
    </location>
</feature>
<sequence>MDSVASTIDREAIPAPAEKGVRKVSHPQHDVEVSMHRILFDSLPPEPPRKRRRGGKIYSGCGTCRTRKIKCDGRRPRCFNCERSRLYFCDGYGDMNHTDGSLVCTQDVTDSVLNHLERLPSASPSDRLQSSFGEVSTADIEIASWGSFGEYINIFNNPHPLCFASDSPGEGSEGSNNPSNDDRPGESQEEATSPDVELEPSSSFETEVTSEATRKLLDHYRTHVCQLMMPTSAPSHNPWLQLYLPLAVKSPSSLPQQILLYAILAVTSFNRSYLVPSSRVHDMKKGREYNERAVVLMRSIFDSEDPSAMVGEDKNARQALMAAALTLTTAEVFSGASQGDGYEHLQLCKRVIQITGGVSWWVSDPACLTLLQIFRCLHIVASTSGRLELVDLQPRGLQSAIMPAPVGNYTLDITFGVSIRTLQCLNKIIEFSKLKSALGPDTPWPSDKISSLLDLEDELFDPLEAPELLKDRHSLPSTDSQGGMPGYIADLITDNHVFAFHYSAAIFFRRALCDGSAHITPAVKRSSEPKTRPTGQYLVSKALDHLENIDALSRNIAVANTLWPGFIAAVEAVDTDLRHRALIWLERAKRHGIGNIQQSTSLVMEIWRRADRQLGPQENQDGLGVELGGVDWRQVMRDKNMYIMLT</sequence>
<feature type="region of interest" description="Disordered" evidence="3">
    <location>
        <begin position="163"/>
        <end position="210"/>
    </location>
</feature>
<proteinExistence type="predicted"/>
<evidence type="ECO:0000313" key="5">
    <source>
        <dbReference type="EMBL" id="KAH7228407.1"/>
    </source>
</evidence>
<evidence type="ECO:0000256" key="2">
    <source>
        <dbReference type="ARBA" id="ARBA00023242"/>
    </source>
</evidence>
<dbReference type="Proteomes" id="UP000736672">
    <property type="component" value="Unassembled WGS sequence"/>
</dbReference>
<evidence type="ECO:0000313" key="6">
    <source>
        <dbReference type="Proteomes" id="UP000736672"/>
    </source>
</evidence>
<dbReference type="InterPro" id="IPR001138">
    <property type="entry name" value="Zn2Cys6_DnaBD"/>
</dbReference>